<sequence>MDIVRFLRRKLARPFVRDGKKYQARRDWEGALECYNKAARILGHSPGLSFSIGNILVELGMFDAAQESYAKASQDPQFLTRIMVAQAGMEERRGQWSAAIDAWERVLQDMASMEQSGRKQEWAMTPAKVLLHLAKCRQANGADLESERDFNLALVLDPSSRLDHEAVLMRSRLLAKTSKQASYSLLERGRRKFPADQGIALALIQCALDVGRREDASRLGREWLASAPGDALALRLLEVNGLAPSPAPES</sequence>
<keyword evidence="2" id="KW-1185">Reference proteome</keyword>
<accession>A0ABX7LPK2</accession>
<organism evidence="1 2">
    <name type="scientific">Brevundimonas fontaquae</name>
    <dbReference type="NCBI Taxonomy" id="2813778"/>
    <lineage>
        <taxon>Bacteria</taxon>
        <taxon>Pseudomonadati</taxon>
        <taxon>Pseudomonadota</taxon>
        <taxon>Alphaproteobacteria</taxon>
        <taxon>Caulobacterales</taxon>
        <taxon>Caulobacteraceae</taxon>
        <taxon>Brevundimonas</taxon>
    </lineage>
</organism>
<evidence type="ECO:0000313" key="1">
    <source>
        <dbReference type="EMBL" id="QSF54707.1"/>
    </source>
</evidence>
<evidence type="ECO:0000313" key="2">
    <source>
        <dbReference type="Proteomes" id="UP000662957"/>
    </source>
</evidence>
<dbReference type="Proteomes" id="UP000662957">
    <property type="component" value="Chromosome"/>
</dbReference>
<dbReference type="InterPro" id="IPR019734">
    <property type="entry name" value="TPR_rpt"/>
</dbReference>
<dbReference type="Gene3D" id="1.25.40.10">
    <property type="entry name" value="Tetratricopeptide repeat domain"/>
    <property type="match status" value="1"/>
</dbReference>
<reference evidence="1 2" key="1">
    <citation type="submission" date="2021-02" db="EMBL/GenBank/DDBJ databases">
        <title>Brevundimonas sp. CS1 genome sequence.</title>
        <authorList>
            <person name="Lee K."/>
            <person name="Choi Y.-J."/>
            <person name="Son H.-R."/>
        </authorList>
    </citation>
    <scope>NUCLEOTIDE SEQUENCE [LARGE SCALE GENOMIC DNA]</scope>
    <source>
        <strain evidence="1 2">CS1</strain>
    </source>
</reference>
<dbReference type="SUPFAM" id="SSF48452">
    <property type="entry name" value="TPR-like"/>
    <property type="match status" value="1"/>
</dbReference>
<dbReference type="EMBL" id="CP070968">
    <property type="protein sequence ID" value="QSF54707.1"/>
    <property type="molecule type" value="Genomic_DNA"/>
</dbReference>
<evidence type="ECO:0008006" key="3">
    <source>
        <dbReference type="Google" id="ProtNLM"/>
    </source>
</evidence>
<name>A0ABX7LPK2_9CAUL</name>
<protein>
    <recommendedName>
        <fullName evidence="3">Tetratricopeptide repeat protein</fullName>
    </recommendedName>
</protein>
<dbReference type="SMART" id="SM00028">
    <property type="entry name" value="TPR"/>
    <property type="match status" value="3"/>
</dbReference>
<dbReference type="RefSeq" id="WP_205682145.1">
    <property type="nucleotide sequence ID" value="NZ_CP070968.1"/>
</dbReference>
<proteinExistence type="predicted"/>
<gene>
    <name evidence="1" type="ORF">JX001_02470</name>
</gene>
<dbReference type="InterPro" id="IPR011990">
    <property type="entry name" value="TPR-like_helical_dom_sf"/>
</dbReference>